<gene>
    <name evidence="1" type="ORF">RQP59_10575</name>
</gene>
<reference evidence="1" key="1">
    <citation type="submission" date="2023-09" db="EMBL/GenBank/DDBJ databases">
        <title>Coexistence of blaNDM-1 and blaKPC-2 in Enterobacter chuandaensis.</title>
        <authorList>
            <person name="Chen R."/>
        </authorList>
    </citation>
    <scope>NUCLEOTIDE SEQUENCE</scope>
    <source>
        <strain evidence="1">FAHZZU5885</strain>
    </source>
</reference>
<proteinExistence type="predicted"/>
<dbReference type="RefSeq" id="WP_196607607.1">
    <property type="nucleotide sequence ID" value="NZ_CP135253.1"/>
</dbReference>
<protein>
    <recommendedName>
        <fullName evidence="2">AP2 domain-containing protein</fullName>
    </recommendedName>
</protein>
<dbReference type="KEGG" id="echu:RQP59_10575"/>
<evidence type="ECO:0008006" key="2">
    <source>
        <dbReference type="Google" id="ProtNLM"/>
    </source>
</evidence>
<organism evidence="1">
    <name type="scientific">Enterobacter chuandaensis</name>
    <dbReference type="NCBI Taxonomy" id="2497875"/>
    <lineage>
        <taxon>Bacteria</taxon>
        <taxon>Pseudomonadati</taxon>
        <taxon>Pseudomonadota</taxon>
        <taxon>Gammaproteobacteria</taxon>
        <taxon>Enterobacterales</taxon>
        <taxon>Enterobacteriaceae</taxon>
        <taxon>Enterobacter</taxon>
        <taxon>Enterobacter cloacae complex</taxon>
    </lineage>
</organism>
<sequence>MGSAATDIILESKRSRKKNKGPVHGVGIIDVPFSVRGTVDGKKIYHRAFKVWNSILQRCYYPPIQAKYPSYIGCSVSPEWLLFSGFLKWWKANFHEGWEIDKDLLFPGNKIYSPDKCLFVPCDLNSFVISREAKRGPSPIGSTFDARYGVYRTTISLGKGQKHYLGSFACPDEAYAAWLSAKLKLAERFKPICDEIHPQLYDSLLTKIRSIK</sequence>
<accession>A0AA96M8D7</accession>
<dbReference type="AlphaFoldDB" id="A0AA96M8D7"/>
<name>A0AA96M8D7_9ENTR</name>
<evidence type="ECO:0000313" key="1">
    <source>
        <dbReference type="EMBL" id="WNS39963.1"/>
    </source>
</evidence>
<dbReference type="EMBL" id="CP135253">
    <property type="protein sequence ID" value="WNS39963.1"/>
    <property type="molecule type" value="Genomic_DNA"/>
</dbReference>